<feature type="transmembrane region" description="Helical" evidence="1">
    <location>
        <begin position="21"/>
        <end position="42"/>
    </location>
</feature>
<keyword evidence="1" id="KW-1133">Transmembrane helix</keyword>
<evidence type="ECO:0000256" key="1">
    <source>
        <dbReference type="SAM" id="Phobius"/>
    </source>
</evidence>
<accession>A0A4V1ZH80</accession>
<sequence>MSQPPRPPERPRIGPGSLAHLLRALTAASVLLSAVAHLFLWADGMSAVDVVGPAFLVNAVGGIVLAVFVLAWYSPLPLLGSIAFGAGTLAAFVVSTTPGGFFGVHETWSGTPQLLSAAAEIGAIVFAVLALVVERRRST</sequence>
<evidence type="ECO:0000313" key="3">
    <source>
        <dbReference type="Proteomes" id="UP000293764"/>
    </source>
</evidence>
<feature type="transmembrane region" description="Helical" evidence="1">
    <location>
        <begin position="78"/>
        <end position="102"/>
    </location>
</feature>
<reference evidence="2 3" key="1">
    <citation type="submission" date="2019-01" db="EMBL/GenBank/DDBJ databases">
        <title>Novel species of Cellulomonas.</title>
        <authorList>
            <person name="Liu Q."/>
            <person name="Xin Y.-H."/>
        </authorList>
    </citation>
    <scope>NUCLEOTIDE SEQUENCE [LARGE SCALE GENOMIC DNA]</scope>
    <source>
        <strain evidence="2 3">HLT2-17</strain>
    </source>
</reference>
<comment type="caution">
    <text evidence="2">The sequence shown here is derived from an EMBL/GenBank/DDBJ whole genome shotgun (WGS) entry which is preliminary data.</text>
</comment>
<organism evidence="2 3">
    <name type="scientific">Pengzhenrongella frigida</name>
    <dbReference type="NCBI Taxonomy" id="1259133"/>
    <lineage>
        <taxon>Bacteria</taxon>
        <taxon>Bacillati</taxon>
        <taxon>Actinomycetota</taxon>
        <taxon>Actinomycetes</taxon>
        <taxon>Micrococcales</taxon>
        <taxon>Pengzhenrongella</taxon>
    </lineage>
</organism>
<proteinExistence type="predicted"/>
<dbReference type="RefSeq" id="WP_130102553.1">
    <property type="nucleotide sequence ID" value="NZ_SDWW01000021.1"/>
</dbReference>
<feature type="transmembrane region" description="Helical" evidence="1">
    <location>
        <begin position="114"/>
        <end position="133"/>
    </location>
</feature>
<keyword evidence="3" id="KW-1185">Reference proteome</keyword>
<name>A0A4V1ZH80_9MICO</name>
<dbReference type="OrthoDB" id="4325786at2"/>
<gene>
    <name evidence="2" type="ORF">EUA98_10055</name>
</gene>
<protein>
    <submittedName>
        <fullName evidence="2">Uncharacterized protein</fullName>
    </submittedName>
</protein>
<keyword evidence="1" id="KW-0812">Transmembrane</keyword>
<dbReference type="EMBL" id="SDWW01000021">
    <property type="protein sequence ID" value="RYV51114.1"/>
    <property type="molecule type" value="Genomic_DNA"/>
</dbReference>
<evidence type="ECO:0000313" key="2">
    <source>
        <dbReference type="EMBL" id="RYV51114.1"/>
    </source>
</evidence>
<feature type="transmembrane region" description="Helical" evidence="1">
    <location>
        <begin position="54"/>
        <end position="73"/>
    </location>
</feature>
<keyword evidence="1" id="KW-0472">Membrane</keyword>
<dbReference type="AlphaFoldDB" id="A0A4V1ZH80"/>
<dbReference type="Proteomes" id="UP000293764">
    <property type="component" value="Unassembled WGS sequence"/>
</dbReference>